<dbReference type="GO" id="GO:0005737">
    <property type="term" value="C:cytoplasm"/>
    <property type="evidence" value="ECO:0007669"/>
    <property type="project" value="TreeGrafter"/>
</dbReference>
<dbReference type="Pfam" id="PF00884">
    <property type="entry name" value="Sulfatase"/>
    <property type="match status" value="1"/>
</dbReference>
<keyword evidence="2" id="KW-0479">Metal-binding</keyword>
<dbReference type="PANTHER" id="PTHR45953:SF1">
    <property type="entry name" value="IDURONATE 2-SULFATASE"/>
    <property type="match status" value="1"/>
</dbReference>
<dbReference type="PROSITE" id="PS00523">
    <property type="entry name" value="SULFATASE_1"/>
    <property type="match status" value="1"/>
</dbReference>
<proteinExistence type="inferred from homology"/>
<evidence type="ECO:0000256" key="1">
    <source>
        <dbReference type="ARBA" id="ARBA00008779"/>
    </source>
</evidence>
<dbReference type="Proteomes" id="UP000198263">
    <property type="component" value="Unassembled WGS sequence"/>
</dbReference>
<dbReference type="Gene3D" id="3.40.720.10">
    <property type="entry name" value="Alkaline Phosphatase, subunit A"/>
    <property type="match status" value="1"/>
</dbReference>
<dbReference type="InterPro" id="IPR025863">
    <property type="entry name" value="Choline_sulf_C_dom"/>
</dbReference>
<organism evidence="6 7">
    <name type="scientific">Caballeronia concitans</name>
    <dbReference type="NCBI Taxonomy" id="1777133"/>
    <lineage>
        <taxon>Bacteria</taxon>
        <taxon>Pseudomonadati</taxon>
        <taxon>Pseudomonadota</taxon>
        <taxon>Betaproteobacteria</taxon>
        <taxon>Burkholderiales</taxon>
        <taxon>Burkholderiaceae</taxon>
        <taxon>Caballeronia</taxon>
    </lineage>
</organism>
<dbReference type="NCBIfam" id="TIGR03417">
    <property type="entry name" value="chol_sulfatase"/>
    <property type="match status" value="1"/>
</dbReference>
<protein>
    <submittedName>
        <fullName evidence="6">Choline-sulfatase</fullName>
    </submittedName>
</protein>
<accession>A0A658QTZ7</accession>
<evidence type="ECO:0000256" key="2">
    <source>
        <dbReference type="ARBA" id="ARBA00022723"/>
    </source>
</evidence>
<evidence type="ECO:0000313" key="6">
    <source>
        <dbReference type="EMBL" id="SAL21339.1"/>
    </source>
</evidence>
<dbReference type="GO" id="GO:0046872">
    <property type="term" value="F:metal ion binding"/>
    <property type="evidence" value="ECO:0007669"/>
    <property type="project" value="UniProtKB-KW"/>
</dbReference>
<gene>
    <name evidence="6" type="ORF">AWB72_01457</name>
</gene>
<comment type="similarity">
    <text evidence="1">Belongs to the sulfatase family.</text>
</comment>
<evidence type="ECO:0000259" key="4">
    <source>
        <dbReference type="Pfam" id="PF00884"/>
    </source>
</evidence>
<sequence>MPELKQNILVLMADQLTPFALAAYGNRVTKTPHIDALARDGVVFESAYCASPLCAPSRFSLLAGKLPSNIGAYDNAAEFPSETLTFAHYLRAEGYRTILSGKMHFCGADQLHGFEERLTTDIYPADFGWTPDWGNFEARPSWYHNMSSVIDAGPCVRTNQLDFDDEVTFTVRQKLFDIVRERQAGKDARPFMMVASLTHPHDPYAIPRKYWDMYRDEDVDMPAHRDSFEASDPHSKRLRQVYEADRTPPTDQQIRNARRAYYGAVSYVDDQFGMILEALEEAGLADDTTIIVTSDHGEMLGERNLWYKMTFFEGGCRVPLIVHRPGRFAAHRVEESVSHLDVLPTLVEIARGNLPQDWPDAIDGRSLMPHLAQTGGHDEAIGEYLAEGAIAPIVMIRRGAYKFIHTKADPDQLYNLDADPFERKNLANDERHRALVAQFREDVARRWNLDALHRDVLKSQRRRHFHFATTTLGTIQSWDWQPHVDASQRYMRNHIDLDDLEAMARFPAIGQGSR</sequence>
<dbReference type="FunFam" id="3.40.720.10:FF:000032">
    <property type="entry name" value="Choline sulfatase"/>
    <property type="match status" value="1"/>
</dbReference>
<name>A0A658QTZ7_9BURK</name>
<keyword evidence="3" id="KW-0378">Hydrolase</keyword>
<feature type="domain" description="Sulfatase N-terminal" evidence="4">
    <location>
        <begin position="6"/>
        <end position="350"/>
    </location>
</feature>
<evidence type="ECO:0000259" key="5">
    <source>
        <dbReference type="Pfam" id="PF12411"/>
    </source>
</evidence>
<dbReference type="AlphaFoldDB" id="A0A658QTZ7"/>
<dbReference type="SUPFAM" id="SSF53649">
    <property type="entry name" value="Alkaline phosphatase-like"/>
    <property type="match status" value="1"/>
</dbReference>
<evidence type="ECO:0000256" key="3">
    <source>
        <dbReference type="ARBA" id="ARBA00022801"/>
    </source>
</evidence>
<dbReference type="Pfam" id="PF12411">
    <property type="entry name" value="Choline_sulf_C"/>
    <property type="match status" value="1"/>
</dbReference>
<dbReference type="InterPro" id="IPR017785">
    <property type="entry name" value="Choline-sulfatase"/>
</dbReference>
<dbReference type="InterPro" id="IPR024607">
    <property type="entry name" value="Sulfatase_CS"/>
</dbReference>
<feature type="domain" description="Choline sulfatase enzyme C-terminal" evidence="5">
    <location>
        <begin position="455"/>
        <end position="506"/>
    </location>
</feature>
<dbReference type="InterPro" id="IPR017850">
    <property type="entry name" value="Alkaline_phosphatase_core_sf"/>
</dbReference>
<dbReference type="EMBL" id="FCNV02000002">
    <property type="protein sequence ID" value="SAL21339.1"/>
    <property type="molecule type" value="Genomic_DNA"/>
</dbReference>
<reference evidence="6 7" key="1">
    <citation type="submission" date="2016-01" db="EMBL/GenBank/DDBJ databases">
        <authorList>
            <person name="Peeters C."/>
        </authorList>
    </citation>
    <scope>NUCLEOTIDE SEQUENCE [LARGE SCALE GENOMIC DNA]</scope>
    <source>
        <strain evidence="6">LMG 29315</strain>
    </source>
</reference>
<dbReference type="CDD" id="cd16032">
    <property type="entry name" value="choline-sulfatase"/>
    <property type="match status" value="1"/>
</dbReference>
<comment type="caution">
    <text evidence="6">The sequence shown here is derived from an EMBL/GenBank/DDBJ whole genome shotgun (WGS) entry which is preliminary data.</text>
</comment>
<dbReference type="GO" id="GO:0008484">
    <property type="term" value="F:sulfuric ester hydrolase activity"/>
    <property type="evidence" value="ECO:0007669"/>
    <property type="project" value="TreeGrafter"/>
</dbReference>
<dbReference type="PROSITE" id="PS00149">
    <property type="entry name" value="SULFATASE_2"/>
    <property type="match status" value="1"/>
</dbReference>
<dbReference type="PANTHER" id="PTHR45953">
    <property type="entry name" value="IDURONATE 2-SULFATASE"/>
    <property type="match status" value="1"/>
</dbReference>
<dbReference type="RefSeq" id="WP_040049847.1">
    <property type="nucleotide sequence ID" value="NZ_FCNV02000002.1"/>
</dbReference>
<evidence type="ECO:0000313" key="7">
    <source>
        <dbReference type="Proteomes" id="UP000198263"/>
    </source>
</evidence>
<dbReference type="OrthoDB" id="9766107at2"/>
<dbReference type="InterPro" id="IPR000917">
    <property type="entry name" value="Sulfatase_N"/>
</dbReference>
<keyword evidence="7" id="KW-1185">Reference proteome</keyword>